<feature type="domain" description="Histidine kinase" evidence="9">
    <location>
        <begin position="255"/>
        <end position="462"/>
    </location>
</feature>
<dbReference type="InterPro" id="IPR005467">
    <property type="entry name" value="His_kinase_dom"/>
</dbReference>
<evidence type="ECO:0000256" key="2">
    <source>
        <dbReference type="ARBA" id="ARBA00012438"/>
    </source>
</evidence>
<sequence>MKNNMEKVRAHISFLMSNVSRPGIVLGLDGTIIEKNEAFCNTLRIDKLRNIREFLDESAIELWVSFSKRAYVAEQTLFDMLPIQLVLNETYTVKMHLTYFEEPRLVVALLDIPKTYDRVSEMTYLNVFRKSKDFEVIVDHNGIICDVNEMHAEFFNEPRDYFIGKTADMLFNFFSDFHEDTFTFIDTLITHGFAEKVRCFERSPGDMRYYHTTAFHDKETNVYVVRMMDRTDKVKLEQQLDHSGSLSAIGQIAASIAHEIRNPMTTLKGFVQLLKISASTDSTKYLSVIDEELARMESILSEMLLLSKPSLNKKTTFSLGVLVADMVQIVHPKALMDGITITQKENRLKDTMITGDADKIKQVLLNLLKNALEAMAPGGILTVSVKADTSGKITLGITDTGKGMDESQVKQVFMPFYTTKADGTGLGLPFVLKVIEEHGGTIAVESGIDKGTSFIVTLPSAITQDQRIDSTEKKVLTP</sequence>
<dbReference type="GO" id="GO:0005524">
    <property type="term" value="F:ATP binding"/>
    <property type="evidence" value="ECO:0007669"/>
    <property type="project" value="UniProtKB-KW"/>
</dbReference>
<dbReference type="Pfam" id="PF02518">
    <property type="entry name" value="HATPase_c"/>
    <property type="match status" value="1"/>
</dbReference>
<evidence type="ECO:0000313" key="11">
    <source>
        <dbReference type="Proteomes" id="UP000698173"/>
    </source>
</evidence>
<keyword evidence="8" id="KW-0902">Two-component regulatory system</keyword>
<dbReference type="EC" id="2.7.13.3" evidence="2"/>
<evidence type="ECO:0000313" key="10">
    <source>
        <dbReference type="EMBL" id="HJF32761.1"/>
    </source>
</evidence>
<dbReference type="Proteomes" id="UP000698173">
    <property type="component" value="Unassembled WGS sequence"/>
</dbReference>
<dbReference type="PANTHER" id="PTHR43065:SF46">
    <property type="entry name" value="C4-DICARBOXYLATE TRANSPORT SENSOR PROTEIN DCTB"/>
    <property type="match status" value="1"/>
</dbReference>
<dbReference type="InterPro" id="IPR003594">
    <property type="entry name" value="HATPase_dom"/>
</dbReference>
<comment type="catalytic activity">
    <reaction evidence="1">
        <text>ATP + protein L-histidine = ADP + protein N-phospho-L-histidine.</text>
        <dbReference type="EC" id="2.7.13.3"/>
    </reaction>
</comment>
<evidence type="ECO:0000256" key="8">
    <source>
        <dbReference type="ARBA" id="ARBA00023012"/>
    </source>
</evidence>
<dbReference type="SUPFAM" id="SSF47384">
    <property type="entry name" value="Homodimeric domain of signal transducing histidine kinase"/>
    <property type="match status" value="1"/>
</dbReference>
<evidence type="ECO:0000256" key="1">
    <source>
        <dbReference type="ARBA" id="ARBA00000085"/>
    </source>
</evidence>
<evidence type="ECO:0000256" key="3">
    <source>
        <dbReference type="ARBA" id="ARBA00022553"/>
    </source>
</evidence>
<evidence type="ECO:0000256" key="5">
    <source>
        <dbReference type="ARBA" id="ARBA00022741"/>
    </source>
</evidence>
<keyword evidence="3" id="KW-0597">Phosphoprotein</keyword>
<dbReference type="Gene3D" id="1.10.287.130">
    <property type="match status" value="1"/>
</dbReference>
<evidence type="ECO:0000256" key="4">
    <source>
        <dbReference type="ARBA" id="ARBA00022679"/>
    </source>
</evidence>
<gene>
    <name evidence="10" type="ORF">K8V56_13445</name>
</gene>
<comment type="caution">
    <text evidence="10">The sequence shown here is derived from an EMBL/GenBank/DDBJ whole genome shotgun (WGS) entry which is preliminary data.</text>
</comment>
<proteinExistence type="predicted"/>
<dbReference type="PRINTS" id="PR00344">
    <property type="entry name" value="BCTRLSENSOR"/>
</dbReference>
<dbReference type="CDD" id="cd00082">
    <property type="entry name" value="HisKA"/>
    <property type="match status" value="1"/>
</dbReference>
<dbReference type="Gene3D" id="3.30.565.10">
    <property type="entry name" value="Histidine kinase-like ATPase, C-terminal domain"/>
    <property type="match status" value="1"/>
</dbReference>
<organism evidence="10 11">
    <name type="scientific">Sporosarcina psychrophila</name>
    <name type="common">Bacillus psychrophilus</name>
    <dbReference type="NCBI Taxonomy" id="1476"/>
    <lineage>
        <taxon>Bacteria</taxon>
        <taxon>Bacillati</taxon>
        <taxon>Bacillota</taxon>
        <taxon>Bacilli</taxon>
        <taxon>Bacillales</taxon>
        <taxon>Caryophanaceae</taxon>
        <taxon>Sporosarcina</taxon>
    </lineage>
</organism>
<name>A0A921G2M5_SPOPS</name>
<dbReference type="Pfam" id="PF00512">
    <property type="entry name" value="HisKA"/>
    <property type="match status" value="1"/>
</dbReference>
<evidence type="ECO:0000256" key="6">
    <source>
        <dbReference type="ARBA" id="ARBA00022777"/>
    </source>
</evidence>
<dbReference type="GO" id="GO:0000155">
    <property type="term" value="F:phosphorelay sensor kinase activity"/>
    <property type="evidence" value="ECO:0007669"/>
    <property type="project" value="InterPro"/>
</dbReference>
<evidence type="ECO:0000256" key="7">
    <source>
        <dbReference type="ARBA" id="ARBA00022840"/>
    </source>
</evidence>
<dbReference type="SUPFAM" id="SSF55874">
    <property type="entry name" value="ATPase domain of HSP90 chaperone/DNA topoisomerase II/histidine kinase"/>
    <property type="match status" value="1"/>
</dbReference>
<keyword evidence="4" id="KW-0808">Transferase</keyword>
<evidence type="ECO:0000259" key="9">
    <source>
        <dbReference type="PROSITE" id="PS50109"/>
    </source>
</evidence>
<keyword evidence="5" id="KW-0547">Nucleotide-binding</keyword>
<dbReference type="AlphaFoldDB" id="A0A921G2M5"/>
<accession>A0A921G2M5</accession>
<keyword evidence="6" id="KW-0418">Kinase</keyword>
<dbReference type="SMART" id="SM00387">
    <property type="entry name" value="HATPase_c"/>
    <property type="match status" value="1"/>
</dbReference>
<dbReference type="InterPro" id="IPR036097">
    <property type="entry name" value="HisK_dim/P_sf"/>
</dbReference>
<dbReference type="SMART" id="SM00388">
    <property type="entry name" value="HisKA"/>
    <property type="match status" value="1"/>
</dbReference>
<dbReference type="SUPFAM" id="SSF55785">
    <property type="entry name" value="PYP-like sensor domain (PAS domain)"/>
    <property type="match status" value="1"/>
</dbReference>
<dbReference type="PANTHER" id="PTHR43065">
    <property type="entry name" value="SENSOR HISTIDINE KINASE"/>
    <property type="match status" value="1"/>
</dbReference>
<keyword evidence="7" id="KW-0067">ATP-binding</keyword>
<reference evidence="10" key="1">
    <citation type="journal article" date="2021" name="PeerJ">
        <title>Extensive microbial diversity within the chicken gut microbiome revealed by metagenomics and culture.</title>
        <authorList>
            <person name="Gilroy R."/>
            <person name="Ravi A."/>
            <person name="Getino M."/>
            <person name="Pursley I."/>
            <person name="Horton D.L."/>
            <person name="Alikhan N.F."/>
            <person name="Baker D."/>
            <person name="Gharbi K."/>
            <person name="Hall N."/>
            <person name="Watson M."/>
            <person name="Adriaenssens E.M."/>
            <person name="Foster-Nyarko E."/>
            <person name="Jarju S."/>
            <person name="Secka A."/>
            <person name="Antonio M."/>
            <person name="Oren A."/>
            <person name="Chaudhuri R.R."/>
            <person name="La Ragione R."/>
            <person name="Hildebrand F."/>
            <person name="Pallen M.J."/>
        </authorList>
    </citation>
    <scope>NUCLEOTIDE SEQUENCE</scope>
    <source>
        <strain evidence="10">CHK171-7178</strain>
    </source>
</reference>
<dbReference type="InterPro" id="IPR035965">
    <property type="entry name" value="PAS-like_dom_sf"/>
</dbReference>
<dbReference type="EMBL" id="DYWT01000214">
    <property type="protein sequence ID" value="HJF32761.1"/>
    <property type="molecule type" value="Genomic_DNA"/>
</dbReference>
<dbReference type="Gene3D" id="3.30.450.20">
    <property type="entry name" value="PAS domain"/>
    <property type="match status" value="1"/>
</dbReference>
<protein>
    <recommendedName>
        <fullName evidence="2">histidine kinase</fullName>
        <ecNumber evidence="2">2.7.13.3</ecNumber>
    </recommendedName>
</protein>
<dbReference type="InterPro" id="IPR003661">
    <property type="entry name" value="HisK_dim/P_dom"/>
</dbReference>
<dbReference type="InterPro" id="IPR036890">
    <property type="entry name" value="HATPase_C_sf"/>
</dbReference>
<reference evidence="10" key="2">
    <citation type="submission" date="2021-09" db="EMBL/GenBank/DDBJ databases">
        <authorList>
            <person name="Gilroy R."/>
        </authorList>
    </citation>
    <scope>NUCLEOTIDE SEQUENCE</scope>
    <source>
        <strain evidence="10">CHK171-7178</strain>
    </source>
</reference>
<dbReference type="PROSITE" id="PS50109">
    <property type="entry name" value="HIS_KIN"/>
    <property type="match status" value="1"/>
</dbReference>
<dbReference type="InterPro" id="IPR004358">
    <property type="entry name" value="Sig_transdc_His_kin-like_C"/>
</dbReference>